<reference evidence="2" key="1">
    <citation type="submission" date="2021-02" db="EMBL/GenBank/DDBJ databases">
        <authorList>
            <person name="Dougan E. K."/>
            <person name="Rhodes N."/>
            <person name="Thang M."/>
            <person name="Chan C."/>
        </authorList>
    </citation>
    <scope>NUCLEOTIDE SEQUENCE</scope>
</reference>
<evidence type="ECO:0000313" key="3">
    <source>
        <dbReference type="Proteomes" id="UP000654075"/>
    </source>
</evidence>
<dbReference type="AlphaFoldDB" id="A0A813E7E3"/>
<keyword evidence="3" id="KW-1185">Reference proteome</keyword>
<evidence type="ECO:0000256" key="1">
    <source>
        <dbReference type="SAM" id="MobiDB-lite"/>
    </source>
</evidence>
<comment type="caution">
    <text evidence="2">The sequence shown here is derived from an EMBL/GenBank/DDBJ whole genome shotgun (WGS) entry which is preliminary data.</text>
</comment>
<name>A0A813E7E3_POLGL</name>
<protein>
    <submittedName>
        <fullName evidence="2">Uncharacterized protein</fullName>
    </submittedName>
</protein>
<proteinExistence type="predicted"/>
<dbReference type="Proteomes" id="UP000654075">
    <property type="component" value="Unassembled WGS sequence"/>
</dbReference>
<dbReference type="EMBL" id="CAJNNV010008368">
    <property type="protein sequence ID" value="CAE8596134.1"/>
    <property type="molecule type" value="Genomic_DNA"/>
</dbReference>
<accession>A0A813E7E3</accession>
<dbReference type="OrthoDB" id="10269940at2759"/>
<gene>
    <name evidence="2" type="ORF">PGLA1383_LOCUS14604</name>
</gene>
<sequence length="183" mass="19528">MASDPNKEAAIQRAQLEKELMQWKSPANLMKSLAGPTGAMQDGGPFYRMPTEGDTVTVSGMRRRPELNGAVGQILSTKPDEFGRVTVRVYDSVAGDTRKMKIQPFRLVPSSSNPQLLMSEMQDDRSSVRSMSRQGSVVSGRALGSAISASAMSALSNTGSAAVQRRGTPAASQLLKVRSSPAL</sequence>
<evidence type="ECO:0000313" key="2">
    <source>
        <dbReference type="EMBL" id="CAE8596134.1"/>
    </source>
</evidence>
<organism evidence="2 3">
    <name type="scientific">Polarella glacialis</name>
    <name type="common">Dinoflagellate</name>
    <dbReference type="NCBI Taxonomy" id="89957"/>
    <lineage>
        <taxon>Eukaryota</taxon>
        <taxon>Sar</taxon>
        <taxon>Alveolata</taxon>
        <taxon>Dinophyceae</taxon>
        <taxon>Suessiales</taxon>
        <taxon>Suessiaceae</taxon>
        <taxon>Polarella</taxon>
    </lineage>
</organism>
<feature type="region of interest" description="Disordered" evidence="1">
    <location>
        <begin position="159"/>
        <end position="183"/>
    </location>
</feature>